<dbReference type="FunFam" id="3.80.10.10:FF:000306">
    <property type="entry name" value="Toll-like receptor 5"/>
    <property type="match status" value="1"/>
</dbReference>
<feature type="compositionally biased region" description="Pro residues" evidence="3">
    <location>
        <begin position="388"/>
        <end position="397"/>
    </location>
</feature>
<dbReference type="PROSITE" id="PS51450">
    <property type="entry name" value="LRR"/>
    <property type="match status" value="1"/>
</dbReference>
<dbReference type="AlphaFoldDB" id="Q4RF95"/>
<reference evidence="5" key="1">
    <citation type="journal article" date="2004" name="Nature">
        <title>Genome duplication in the teleost fish Tetraodon nigroviridis reveals the early vertebrate proto-karyotype.</title>
        <authorList>
            <person name="Jaillon O."/>
            <person name="Aury J.-M."/>
            <person name="Brunet F."/>
            <person name="Petit J.-L."/>
            <person name="Stange-Thomann N."/>
            <person name="Mauceli E."/>
            <person name="Bouneau L."/>
            <person name="Fischer C."/>
            <person name="Ozouf-Costaz C."/>
            <person name="Bernot A."/>
            <person name="Nicaud S."/>
            <person name="Jaffe D."/>
            <person name="Fisher S."/>
            <person name="Lutfalla G."/>
            <person name="Dossat C."/>
            <person name="Segurens B."/>
            <person name="Dasilva C."/>
            <person name="Salanoubat M."/>
            <person name="Levy M."/>
            <person name="Boudet N."/>
            <person name="Castellano S."/>
            <person name="Anthouard V."/>
            <person name="Jubin C."/>
            <person name="Castelli V."/>
            <person name="Katinka M."/>
            <person name="Vacherie B."/>
            <person name="Biemont C."/>
            <person name="Skalli Z."/>
            <person name="Cattolico L."/>
            <person name="Poulain J."/>
            <person name="De Berardinis V."/>
            <person name="Cruaud C."/>
            <person name="Duprat S."/>
            <person name="Brottier P."/>
            <person name="Coutanceau J.-P."/>
            <person name="Gouzy J."/>
            <person name="Parra G."/>
            <person name="Lardier G."/>
            <person name="Chapple C."/>
            <person name="McKernan K.J."/>
            <person name="McEwan P."/>
            <person name="Bosak S."/>
            <person name="Kellis M."/>
            <person name="Volff J.-N."/>
            <person name="Guigo R."/>
            <person name="Zody M.C."/>
            <person name="Mesirov J."/>
            <person name="Lindblad-Toh K."/>
            <person name="Birren B."/>
            <person name="Nusbaum C."/>
            <person name="Kahn D."/>
            <person name="Robinson-Rechavi M."/>
            <person name="Laudet V."/>
            <person name="Schachter V."/>
            <person name="Quetier F."/>
            <person name="Saurin W."/>
            <person name="Scarpelli C."/>
            <person name="Wincker P."/>
            <person name="Lander E.S."/>
            <person name="Weissenbach J."/>
            <person name="Roest Crollius H."/>
        </authorList>
    </citation>
    <scope>NUCLEOTIDE SEQUENCE [LARGE SCALE GENOMIC DNA]</scope>
</reference>
<dbReference type="PANTHER" id="PTHR24366">
    <property type="entry name" value="IG(IMMUNOGLOBULIN) AND LRR(LEUCINE RICH REPEAT) DOMAINS"/>
    <property type="match status" value="1"/>
</dbReference>
<name>Q4RF95_TETNG</name>
<evidence type="ECO:0000313" key="5">
    <source>
        <dbReference type="EMBL" id="CAG12937.1"/>
    </source>
</evidence>
<dbReference type="SUPFAM" id="SSF52058">
    <property type="entry name" value="L domain-like"/>
    <property type="match status" value="1"/>
</dbReference>
<accession>Q4RF95</accession>
<feature type="region of interest" description="Disordered" evidence="3">
    <location>
        <begin position="377"/>
        <end position="406"/>
    </location>
</feature>
<dbReference type="SMART" id="SM00369">
    <property type="entry name" value="LRR_TYP"/>
    <property type="match status" value="10"/>
</dbReference>
<evidence type="ECO:0000256" key="4">
    <source>
        <dbReference type="SAM" id="SignalP"/>
    </source>
</evidence>
<protein>
    <submittedName>
        <fullName evidence="5">(spotted green pufferfish) hypothetical protein</fullName>
    </submittedName>
</protein>
<gene>
    <name evidence="5" type="ORF">GSTENG00035423001</name>
</gene>
<keyword evidence="1" id="KW-0433">Leucine-rich repeat</keyword>
<dbReference type="Pfam" id="PF00560">
    <property type="entry name" value="LRR_1"/>
    <property type="match status" value="1"/>
</dbReference>
<organism evidence="5">
    <name type="scientific">Tetraodon nigroviridis</name>
    <name type="common">Spotted green pufferfish</name>
    <name type="synonym">Chelonodon nigroviridis</name>
    <dbReference type="NCBI Taxonomy" id="99883"/>
    <lineage>
        <taxon>Eukaryota</taxon>
        <taxon>Metazoa</taxon>
        <taxon>Chordata</taxon>
        <taxon>Craniata</taxon>
        <taxon>Vertebrata</taxon>
        <taxon>Euteleostomi</taxon>
        <taxon>Actinopterygii</taxon>
        <taxon>Neopterygii</taxon>
        <taxon>Teleostei</taxon>
        <taxon>Neoteleostei</taxon>
        <taxon>Acanthomorphata</taxon>
        <taxon>Eupercaria</taxon>
        <taxon>Tetraodontiformes</taxon>
        <taxon>Tetradontoidea</taxon>
        <taxon>Tetraodontidae</taxon>
        <taxon>Tetraodon</taxon>
    </lineage>
</organism>
<dbReference type="Gene3D" id="3.80.10.10">
    <property type="entry name" value="Ribonuclease Inhibitor"/>
    <property type="match status" value="3"/>
</dbReference>
<dbReference type="InterPro" id="IPR001611">
    <property type="entry name" value="Leu-rich_rpt"/>
</dbReference>
<feature type="signal peptide" evidence="4">
    <location>
        <begin position="1"/>
        <end position="23"/>
    </location>
</feature>
<feature type="chain" id="PRO_5004242692" evidence="4">
    <location>
        <begin position="24"/>
        <end position="551"/>
    </location>
</feature>
<reference evidence="5" key="2">
    <citation type="submission" date="2004-02" db="EMBL/GenBank/DDBJ databases">
        <authorList>
            <consortium name="Genoscope"/>
            <consortium name="Whitehead Institute Centre for Genome Research"/>
        </authorList>
    </citation>
    <scope>NUCLEOTIDE SEQUENCE</scope>
</reference>
<comment type="caution">
    <text evidence="5">The sequence shown here is derived from an EMBL/GenBank/DDBJ whole genome shotgun (WGS) entry which is preliminary data.</text>
</comment>
<dbReference type="KEGG" id="tng:GSTEN00035423G001"/>
<sequence>MWTLVLQASVFCVLVQRLSRVPALPPHVTHLYLDMNRIALVDASSFWGLERLQVLDLGGQRVPLVIRKEAFSRLGHLRRLVLGSNLGLRLEPGAFAGLSRLQALHLDHCSLNDSILAERYLEPLTSLETLNLFGNQIKRVRPSAFFGNLTELRSLNLRLNSIERLCEADLQGFQGRHFGVLDVSSVQLGAMSKPGFDWKTCGNPFRGMSFQTLDLSHNGFGVAKSKRFFSAVEGTKISHLRLSGYMGKGFSFDNLPDPDNSTFQGLSNSSVLTLDLSKGRIFALRPGVFGWLQEVTSIDLSQNRVLDLSHNHIGVLGYGSFRGLPQLEALFLTGNSLPNLGFPSPLPRLQYLLLGDNKLSSASGLAPFAGTVKHLDVQGEPADQPGGPSRPPGPAEPTPDSALRRQRHPMGRCLSVFDGLGRVLDLDLSSNALQTLPPGVFKGLASVARMDLSSNALTYLQPGVLPKSLRKLDLSNNFIAAPEPAALRSLSHLGLASNRFHCDLNLRSFLAWLNQTSVTLLSPADRLRCEFPPGLYKVPLLEFSAGVLGQP</sequence>
<evidence type="ECO:0000256" key="2">
    <source>
        <dbReference type="ARBA" id="ARBA00022737"/>
    </source>
</evidence>
<dbReference type="PANTHER" id="PTHR24366:SF96">
    <property type="entry name" value="LEUCINE RICH REPEAT CONTAINING 53"/>
    <property type="match status" value="1"/>
</dbReference>
<evidence type="ECO:0000256" key="3">
    <source>
        <dbReference type="SAM" id="MobiDB-lite"/>
    </source>
</evidence>
<evidence type="ECO:0000256" key="1">
    <source>
        <dbReference type="ARBA" id="ARBA00022614"/>
    </source>
</evidence>
<dbReference type="InterPro" id="IPR003591">
    <property type="entry name" value="Leu-rich_rpt_typical-subtyp"/>
</dbReference>
<dbReference type="OrthoDB" id="6160824at2759"/>
<keyword evidence="4" id="KW-0732">Signal</keyword>
<dbReference type="EMBL" id="CAAE01015120">
    <property type="protein sequence ID" value="CAG12937.1"/>
    <property type="molecule type" value="Genomic_DNA"/>
</dbReference>
<dbReference type="Pfam" id="PF13855">
    <property type="entry name" value="LRR_8"/>
    <property type="match status" value="4"/>
</dbReference>
<keyword evidence="2" id="KW-0677">Repeat</keyword>
<dbReference type="InterPro" id="IPR032675">
    <property type="entry name" value="LRR_dom_sf"/>
</dbReference>
<proteinExistence type="predicted"/>